<proteinExistence type="predicted"/>
<dbReference type="GO" id="GO:0000045">
    <property type="term" value="P:autophagosome assembly"/>
    <property type="evidence" value="ECO:0007669"/>
    <property type="project" value="InterPro"/>
</dbReference>
<dbReference type="InterPro" id="IPR000626">
    <property type="entry name" value="Ubiquitin-like_dom"/>
</dbReference>
<dbReference type="PANTHER" id="PTHR13222:SF1">
    <property type="entry name" value="RB1-INDUCIBLE COILED-COIL PROTEIN 1"/>
    <property type="match status" value="1"/>
</dbReference>
<reference evidence="4" key="1">
    <citation type="submission" date="2021-01" db="EMBL/GenBank/DDBJ databases">
        <authorList>
            <person name="Corre E."/>
            <person name="Pelletier E."/>
            <person name="Niang G."/>
            <person name="Scheremetjew M."/>
            <person name="Finn R."/>
            <person name="Kale V."/>
            <person name="Holt S."/>
            <person name="Cochrane G."/>
            <person name="Meng A."/>
            <person name="Brown T."/>
            <person name="Cohen L."/>
        </authorList>
    </citation>
    <scope>NUCLEOTIDE SEQUENCE</scope>
    <source>
        <strain evidence="4">CCMP1413</strain>
    </source>
</reference>
<dbReference type="Pfam" id="PF00240">
    <property type="entry name" value="ubiquitin"/>
    <property type="match status" value="1"/>
</dbReference>
<dbReference type="GO" id="GO:0061709">
    <property type="term" value="P:reticulophagy"/>
    <property type="evidence" value="ECO:0007669"/>
    <property type="project" value="TreeGrafter"/>
</dbReference>
<dbReference type="CDD" id="cd17039">
    <property type="entry name" value="Ubl_ubiquitin_like"/>
    <property type="match status" value="1"/>
</dbReference>
<dbReference type="EMBL" id="HBDZ01006284">
    <property type="protein sequence ID" value="CAD8236719.1"/>
    <property type="molecule type" value="Transcribed_RNA"/>
</dbReference>
<dbReference type="Pfam" id="PF04108">
    <property type="entry name" value="ATG17_like"/>
    <property type="match status" value="1"/>
</dbReference>
<evidence type="ECO:0000313" key="4">
    <source>
        <dbReference type="EMBL" id="CAD8236719.1"/>
    </source>
</evidence>
<dbReference type="Gene3D" id="3.10.20.90">
    <property type="entry name" value="Phosphatidylinositol 3-kinase Catalytic Subunit, Chain A, domain 1"/>
    <property type="match status" value="1"/>
</dbReference>
<dbReference type="PROSITE" id="PS50053">
    <property type="entry name" value="UBIQUITIN_2"/>
    <property type="match status" value="1"/>
</dbReference>
<dbReference type="InterPro" id="IPR029071">
    <property type="entry name" value="Ubiquitin-like_domsf"/>
</dbReference>
<feature type="domain" description="Ubiquitin-like" evidence="3">
    <location>
        <begin position="1"/>
        <end position="60"/>
    </location>
</feature>
<evidence type="ECO:0000259" key="3">
    <source>
        <dbReference type="PROSITE" id="PS50053"/>
    </source>
</evidence>
<dbReference type="GO" id="GO:1990316">
    <property type="term" value="C:Atg1/ULK1 kinase complex"/>
    <property type="evidence" value="ECO:0007669"/>
    <property type="project" value="TreeGrafter"/>
</dbReference>
<evidence type="ECO:0000256" key="1">
    <source>
        <dbReference type="ARBA" id="ARBA00023006"/>
    </source>
</evidence>
<dbReference type="GO" id="GO:0034517">
    <property type="term" value="P:ribophagy"/>
    <property type="evidence" value="ECO:0007669"/>
    <property type="project" value="TreeGrafter"/>
</dbReference>
<dbReference type="SUPFAM" id="SSF54236">
    <property type="entry name" value="Ubiquitin-like"/>
    <property type="match status" value="1"/>
</dbReference>
<feature type="region of interest" description="Disordered" evidence="2">
    <location>
        <begin position="95"/>
        <end position="140"/>
    </location>
</feature>
<name>A0A7R9TIL3_9VIRI</name>
<dbReference type="GO" id="GO:0034727">
    <property type="term" value="P:piecemeal microautophagy of the nucleus"/>
    <property type="evidence" value="ECO:0007669"/>
    <property type="project" value="TreeGrafter"/>
</dbReference>
<dbReference type="InterPro" id="IPR045326">
    <property type="entry name" value="ATG17-like_dom"/>
</dbReference>
<organism evidence="4">
    <name type="scientific">Prasinoderma coloniale</name>
    <dbReference type="NCBI Taxonomy" id="156133"/>
    <lineage>
        <taxon>Eukaryota</taxon>
        <taxon>Viridiplantae</taxon>
        <taxon>Prasinodermophyta</taxon>
        <taxon>Prasinodermophyceae</taxon>
        <taxon>Prasinodermales</taxon>
        <taxon>Prasinodermaceae</taxon>
        <taxon>Prasinoderma</taxon>
    </lineage>
</organism>
<dbReference type="GO" id="GO:0019901">
    <property type="term" value="F:protein kinase binding"/>
    <property type="evidence" value="ECO:0007669"/>
    <property type="project" value="TreeGrafter"/>
</dbReference>
<keyword evidence="1" id="KW-0072">Autophagy</keyword>
<feature type="region of interest" description="Disordered" evidence="2">
    <location>
        <begin position="635"/>
        <end position="656"/>
    </location>
</feature>
<feature type="region of interest" description="Disordered" evidence="2">
    <location>
        <begin position="347"/>
        <end position="368"/>
    </location>
</feature>
<accession>A0A7R9TIL3</accession>
<dbReference type="GO" id="GO:0034045">
    <property type="term" value="C:phagophore assembly site membrane"/>
    <property type="evidence" value="ECO:0007669"/>
    <property type="project" value="TreeGrafter"/>
</dbReference>
<feature type="compositionally biased region" description="Polar residues" evidence="2">
    <location>
        <begin position="642"/>
        <end position="653"/>
    </location>
</feature>
<dbReference type="PANTHER" id="PTHR13222">
    <property type="entry name" value="RB1-INDUCIBLE COILED-COIL"/>
    <property type="match status" value="1"/>
</dbReference>
<evidence type="ECO:0000256" key="2">
    <source>
        <dbReference type="SAM" id="MobiDB-lite"/>
    </source>
</evidence>
<feature type="compositionally biased region" description="Acidic residues" evidence="2">
    <location>
        <begin position="806"/>
        <end position="819"/>
    </location>
</feature>
<sequence length="830" mass="87762">MLVLVAATGRSFELDASPTTRVDIVQRALESLAGVPVAEQVLISGGTRLDPGRELQHYGLPSVSPRQQQQGMSSSTSSLRTLRHVFLFSKDLLRGGTGSEESRAPPPIEPPDDDDAVAPPPYDDAGAAAGPRHPLDNAPSPLLRALPDYQRRFRHHLGYARALWGCSQARLATARRLVAEQHVQALAIDSARENVEAHYEYIVRFYESFVADFERRRAEFRATLSRFPQDLERLQTIPTVGAATAAGFTSLADCVNAERLRGRAAECEEGLARFEVKVQDLGSKFVELQQAVEALMMTGPDIDIGELDADLRDASAYVEEQTAVTQSLQKDLETVERMAEETLRQLEGRQGAGHAPASLTRPDVGALSASQSMSASPLDNVAALDPMNALHTSAHLPQMESCDAHLDALARRCHAAKAAMTAAVHSQLRDVSRLQGRIRDMKRTVTLFGEVMSRQASAFDELRAAARAPAAFSACLAECARRRAFQKHYAAKAAAMAEALAVARAAEADRASKFARSHERYLPRQLLDAMGLYATPPGCDVSVPPADGGAYGGAMTDTEMAALPADLRAQAEAEAKEAARAADARAAQEAEHNDSAMAALASDVTQAEAALGKAEAELQAPVEPLAVSAAAAFPEVPEPGAPSNSQAPSTQCPDDTGRLTVALNECGVSCALPVGSSQAGPSEEPLRTGAAKANADDSAYSCESAPEQGPVPEQGPTMHANQQIEGSRHEGVLCGEGEAAVASSEPRDAPPIQLTAVEPEQRSQSSAEQRGEHARAEAPAGECETKGDGCPSIPAEVTTPAPAESSDSEDDGAIPDLDEAVASMHSDGLC</sequence>
<protein>
    <recommendedName>
        <fullName evidence="3">Ubiquitin-like domain-containing protein</fullName>
    </recommendedName>
</protein>
<dbReference type="AlphaFoldDB" id="A0A7R9TIL3"/>
<gene>
    <name evidence="4" type="ORF">PCOL08062_LOCUS4800</name>
</gene>
<feature type="region of interest" description="Disordered" evidence="2">
    <location>
        <begin position="674"/>
        <end position="830"/>
    </location>
</feature>
<feature type="region of interest" description="Disordered" evidence="2">
    <location>
        <begin position="48"/>
        <end position="77"/>
    </location>
</feature>
<dbReference type="InterPro" id="IPR040040">
    <property type="entry name" value="ATG11"/>
</dbReference>
<dbReference type="GO" id="GO:0060090">
    <property type="term" value="F:molecular adaptor activity"/>
    <property type="evidence" value="ECO:0007669"/>
    <property type="project" value="TreeGrafter"/>
</dbReference>
<dbReference type="GO" id="GO:0000422">
    <property type="term" value="P:autophagy of mitochondrion"/>
    <property type="evidence" value="ECO:0007669"/>
    <property type="project" value="TreeGrafter"/>
</dbReference>